<comment type="caution">
    <text evidence="1">The sequence shown here is derived from an EMBL/GenBank/DDBJ whole genome shotgun (WGS) entry which is preliminary data.</text>
</comment>
<dbReference type="Proteomes" id="UP000626109">
    <property type="component" value="Unassembled WGS sequence"/>
</dbReference>
<evidence type="ECO:0000313" key="1">
    <source>
        <dbReference type="EMBL" id="CAE8677812.1"/>
    </source>
</evidence>
<feature type="non-terminal residue" evidence="1">
    <location>
        <position position="110"/>
    </location>
</feature>
<sequence>IPACGATCQYRAETLKMLQGCDLMPRLCQSFHYKALPTGSCLQPGAMPPSSMFGASLSEIDCRQECDEDIMCTEYGYSKPTQAKPELCLLFAGIAATHQLPQWSTMFGLE</sequence>
<evidence type="ECO:0000313" key="2">
    <source>
        <dbReference type="EMBL" id="CAE8715530.1"/>
    </source>
</evidence>
<feature type="non-terminal residue" evidence="1">
    <location>
        <position position="1"/>
    </location>
</feature>
<dbReference type="AlphaFoldDB" id="A0A813JAU8"/>
<reference evidence="1" key="1">
    <citation type="submission" date="2021-02" db="EMBL/GenBank/DDBJ databases">
        <authorList>
            <person name="Dougan E. K."/>
            <person name="Rhodes N."/>
            <person name="Thang M."/>
            <person name="Chan C."/>
        </authorList>
    </citation>
    <scope>NUCLEOTIDE SEQUENCE</scope>
</reference>
<organism evidence="1 3">
    <name type="scientific">Polarella glacialis</name>
    <name type="common">Dinoflagellate</name>
    <dbReference type="NCBI Taxonomy" id="89957"/>
    <lineage>
        <taxon>Eukaryota</taxon>
        <taxon>Sar</taxon>
        <taxon>Alveolata</taxon>
        <taxon>Dinophyceae</taxon>
        <taxon>Suessiales</taxon>
        <taxon>Suessiaceae</taxon>
        <taxon>Polarella</taxon>
    </lineage>
</organism>
<gene>
    <name evidence="1" type="ORF">PGLA2088_LOCUS20470</name>
    <name evidence="2" type="ORF">PGLA2088_LOCUS38599</name>
</gene>
<dbReference type="EMBL" id="CAJNNW010025621">
    <property type="protein sequence ID" value="CAE8677812.1"/>
    <property type="molecule type" value="Genomic_DNA"/>
</dbReference>
<dbReference type="EMBL" id="CAJNNW010032808">
    <property type="protein sequence ID" value="CAE8715530.1"/>
    <property type="molecule type" value="Genomic_DNA"/>
</dbReference>
<proteinExistence type="predicted"/>
<evidence type="ECO:0000313" key="3">
    <source>
        <dbReference type="Proteomes" id="UP000626109"/>
    </source>
</evidence>
<protein>
    <submittedName>
        <fullName evidence="1">Uncharacterized protein</fullName>
    </submittedName>
</protein>
<name>A0A813JAU8_POLGL</name>
<accession>A0A813JAU8</accession>